<dbReference type="RefSeq" id="WP_034748818.1">
    <property type="nucleotide sequence ID" value="NZ_BAUT01000052.1"/>
</dbReference>
<organism evidence="9 10">
    <name type="scientific">Halalkalibacter wakoensis JCM 9140</name>
    <dbReference type="NCBI Taxonomy" id="1236970"/>
    <lineage>
        <taxon>Bacteria</taxon>
        <taxon>Bacillati</taxon>
        <taxon>Bacillota</taxon>
        <taxon>Bacilli</taxon>
        <taxon>Bacillales</taxon>
        <taxon>Bacillaceae</taxon>
        <taxon>Halalkalibacter</taxon>
    </lineage>
</organism>
<comment type="similarity">
    <text evidence="2">Belongs to the BMP lipoprotein family.</text>
</comment>
<dbReference type="GO" id="GO:0005886">
    <property type="term" value="C:plasma membrane"/>
    <property type="evidence" value="ECO:0007669"/>
    <property type="project" value="UniProtKB-SubCell"/>
</dbReference>
<dbReference type="OrthoDB" id="9784230at2"/>
<evidence type="ECO:0000313" key="9">
    <source>
        <dbReference type="EMBL" id="GAE27493.1"/>
    </source>
</evidence>
<sequence>MKTTIYYFGLLLLLMVVMSGCAVEESDPVETKTKIGIMLSDVGLGDQSFSDAAFDGLVRARDELGIIFDYRELRDTETYEQGLIELVEAENDLIVGLGFMVQQELEAVANQYPEQRFLLVDAVSEVDNIVSLTFKEDEGSYLAGVIAALTTETNTIGFIGGDDVPLIQKFANGFVEGATAVDPDIEVLVEYAGDFGNDVLGAELAKDMIEQESDVLYSAAGFTGVGVLREAQQNGVYAIGVDSDQFYYAEEAVITSMLKNVDVALFETVQEIQQSNQLQSRHIELGLAENGVGLAPIRVIQLSSEQEARLKEAEEALLRGDVTF</sequence>
<accession>W4Q740</accession>
<name>W4Q740_9BACI</name>
<dbReference type="PANTHER" id="PTHR34296:SF2">
    <property type="entry name" value="ABC TRANSPORTER GUANOSINE-BINDING PROTEIN NUPN"/>
    <property type="match status" value="1"/>
</dbReference>
<dbReference type="InterPro" id="IPR003760">
    <property type="entry name" value="PnrA-like"/>
</dbReference>
<dbReference type="PROSITE" id="PS51257">
    <property type="entry name" value="PROKAR_LIPOPROTEIN"/>
    <property type="match status" value="1"/>
</dbReference>
<evidence type="ECO:0000256" key="7">
    <source>
        <dbReference type="SAM" id="SignalP"/>
    </source>
</evidence>
<dbReference type="Pfam" id="PF02608">
    <property type="entry name" value="Bmp"/>
    <property type="match status" value="1"/>
</dbReference>
<keyword evidence="4 7" id="KW-0732">Signal</keyword>
<reference evidence="9" key="1">
    <citation type="journal article" date="2014" name="Genome Announc.">
        <title>Draft Genome Sequences of Three Alkaliphilic Bacillus Strains, Bacillus wakoensis JCM 9140T, Bacillus akibai JCM 9157T, and Bacillus hemicellulosilyticus JCM 9152T.</title>
        <authorList>
            <person name="Yuki M."/>
            <person name="Oshima K."/>
            <person name="Suda W."/>
            <person name="Oshida Y."/>
            <person name="Kitamura K."/>
            <person name="Iida T."/>
            <person name="Hattori M."/>
            <person name="Ohkuma M."/>
        </authorList>
    </citation>
    <scope>NUCLEOTIDE SEQUENCE [LARGE SCALE GENOMIC DNA]</scope>
    <source>
        <strain evidence="9">JCM 9140</strain>
    </source>
</reference>
<evidence type="ECO:0000256" key="1">
    <source>
        <dbReference type="ARBA" id="ARBA00004193"/>
    </source>
</evidence>
<evidence type="ECO:0000256" key="6">
    <source>
        <dbReference type="ARBA" id="ARBA00023288"/>
    </source>
</evidence>
<dbReference type="CDD" id="cd06354">
    <property type="entry name" value="PBP1_PrnA-like"/>
    <property type="match status" value="1"/>
</dbReference>
<dbReference type="Proteomes" id="UP000018890">
    <property type="component" value="Unassembled WGS sequence"/>
</dbReference>
<keyword evidence="3" id="KW-1003">Cell membrane</keyword>
<dbReference type="EMBL" id="BAUT01000052">
    <property type="protein sequence ID" value="GAE27493.1"/>
    <property type="molecule type" value="Genomic_DNA"/>
</dbReference>
<evidence type="ECO:0000313" key="10">
    <source>
        <dbReference type="Proteomes" id="UP000018890"/>
    </source>
</evidence>
<evidence type="ECO:0000256" key="3">
    <source>
        <dbReference type="ARBA" id="ARBA00022475"/>
    </source>
</evidence>
<protein>
    <submittedName>
        <fullName evidence="9">Basic membrane lipoprotein</fullName>
    </submittedName>
</protein>
<feature type="signal peptide" evidence="7">
    <location>
        <begin position="1"/>
        <end position="22"/>
    </location>
</feature>
<feature type="domain" description="ABC transporter substrate-binding protein PnrA-like" evidence="8">
    <location>
        <begin position="38"/>
        <end position="312"/>
    </location>
</feature>
<dbReference type="InterPro" id="IPR050957">
    <property type="entry name" value="BMP_lipoprotein"/>
</dbReference>
<comment type="caution">
    <text evidence="9">The sequence shown here is derived from an EMBL/GenBank/DDBJ whole genome shotgun (WGS) entry which is preliminary data.</text>
</comment>
<keyword evidence="5" id="KW-0472">Membrane</keyword>
<comment type="subcellular location">
    <subcellularLocation>
        <location evidence="1">Cell membrane</location>
        <topology evidence="1">Lipid-anchor</topology>
    </subcellularLocation>
</comment>
<evidence type="ECO:0000259" key="8">
    <source>
        <dbReference type="Pfam" id="PF02608"/>
    </source>
</evidence>
<dbReference type="SUPFAM" id="SSF53822">
    <property type="entry name" value="Periplasmic binding protein-like I"/>
    <property type="match status" value="1"/>
</dbReference>
<proteinExistence type="inferred from homology"/>
<dbReference type="Gene3D" id="3.40.50.2300">
    <property type="match status" value="2"/>
</dbReference>
<evidence type="ECO:0000256" key="4">
    <source>
        <dbReference type="ARBA" id="ARBA00022729"/>
    </source>
</evidence>
<evidence type="ECO:0000256" key="5">
    <source>
        <dbReference type="ARBA" id="ARBA00023136"/>
    </source>
</evidence>
<keyword evidence="10" id="KW-1185">Reference proteome</keyword>
<evidence type="ECO:0000256" key="2">
    <source>
        <dbReference type="ARBA" id="ARBA00008610"/>
    </source>
</evidence>
<dbReference type="AlphaFoldDB" id="W4Q740"/>
<keyword evidence="6 9" id="KW-0449">Lipoprotein</keyword>
<dbReference type="InterPro" id="IPR028082">
    <property type="entry name" value="Peripla_BP_I"/>
</dbReference>
<dbReference type="PANTHER" id="PTHR34296">
    <property type="entry name" value="TRANSCRIPTIONAL ACTIVATOR PROTEIN MED"/>
    <property type="match status" value="1"/>
</dbReference>
<dbReference type="STRING" id="1236970.JCM9140_3641"/>
<feature type="chain" id="PRO_5039536594" evidence="7">
    <location>
        <begin position="23"/>
        <end position="324"/>
    </location>
</feature>
<gene>
    <name evidence="9" type="ORF">JCM9140_3641</name>
</gene>